<keyword evidence="2" id="KW-1185">Reference proteome</keyword>
<name>A0A9W6QT62_9PSEU</name>
<gene>
    <name evidence="1" type="ORF">Aglo03_50150</name>
</gene>
<dbReference type="Proteomes" id="UP001165042">
    <property type="component" value="Unassembled WGS sequence"/>
</dbReference>
<reference evidence="1" key="1">
    <citation type="submission" date="2023-02" db="EMBL/GenBank/DDBJ databases">
        <title>Actinokineospora globicatena NBRC 15670.</title>
        <authorList>
            <person name="Ichikawa N."/>
            <person name="Sato H."/>
            <person name="Tonouchi N."/>
        </authorList>
    </citation>
    <scope>NUCLEOTIDE SEQUENCE</scope>
    <source>
        <strain evidence="1">NBRC 15670</strain>
    </source>
</reference>
<comment type="caution">
    <text evidence="1">The sequence shown here is derived from an EMBL/GenBank/DDBJ whole genome shotgun (WGS) entry which is preliminary data.</text>
</comment>
<organism evidence="1 2">
    <name type="scientific">Actinokineospora globicatena</name>
    <dbReference type="NCBI Taxonomy" id="103729"/>
    <lineage>
        <taxon>Bacteria</taxon>
        <taxon>Bacillati</taxon>
        <taxon>Actinomycetota</taxon>
        <taxon>Actinomycetes</taxon>
        <taxon>Pseudonocardiales</taxon>
        <taxon>Pseudonocardiaceae</taxon>
        <taxon>Actinokineospora</taxon>
    </lineage>
</organism>
<dbReference type="AlphaFoldDB" id="A0A9W6QT62"/>
<sequence length="334" mass="36460">MTIYSQHANRGKAQILATYDGHAGVMSSTVTSVEDPALAAPIVTALNRISACATVPVSFWDERGRGVDSYPSDHLAALTDPDARPGLLKGAHSLWYEQVMVFLHRALADLDTALAAVPAPVKTAISAELAAEARALRDELAEYSEGVEPPDEQARRLWEFESPFVAHVESGACLDRKERNALNRLEEGLDEDELKHAVADLRLLLDAHQLSPNREARLFIDGFEISDDPFDDDGENRYFLNVQAPMPNQAWGRTGWNVEICRWVPDGPQTEDSKSAKGEPVLDCALSEPPALSEIVDLLERSGGRTTVLATWAGTPVGEALAGTSFVVTERYED</sequence>
<protein>
    <submittedName>
        <fullName evidence="1">Uncharacterized protein</fullName>
    </submittedName>
</protein>
<proteinExistence type="predicted"/>
<accession>A0A9W6QT62</accession>
<evidence type="ECO:0000313" key="1">
    <source>
        <dbReference type="EMBL" id="GLW94199.1"/>
    </source>
</evidence>
<evidence type="ECO:0000313" key="2">
    <source>
        <dbReference type="Proteomes" id="UP001165042"/>
    </source>
</evidence>
<dbReference type="RefSeq" id="WP_285612347.1">
    <property type="nucleotide sequence ID" value="NZ_BSSD01000008.1"/>
</dbReference>
<dbReference type="EMBL" id="BSSD01000008">
    <property type="protein sequence ID" value="GLW94199.1"/>
    <property type="molecule type" value="Genomic_DNA"/>
</dbReference>